<sequence length="220" mass="23171">MQILVIGGSGRTGRLVIEEALSKGHTITALVRKTASVSPATGVTIIEGPLTSPWIESAITASPVPPTAVIVTLASLRVSDSPFSAPTSPPSMMTDAHVALIAAMKRHGMKKLVTLSAFGVGDSMPNLILPMRLILTHSPVGVGFRDHFEGEKVIRSSGLDWTIVKPAMLKDGERKEVKLWGEQGKGIGMMPSANRASVAGFLVQCAESDKWNGIAPVIAD</sequence>
<proteinExistence type="inferred from homology"/>
<dbReference type="GO" id="GO:0004074">
    <property type="term" value="F:biliverdin reductase [NAD(P)H] activity"/>
    <property type="evidence" value="ECO:0007669"/>
    <property type="project" value="TreeGrafter"/>
</dbReference>
<protein>
    <submittedName>
        <fullName evidence="3">Flavin reductase (NADPH)</fullName>
    </submittedName>
</protein>
<dbReference type="Proteomes" id="UP000481288">
    <property type="component" value="Unassembled WGS sequence"/>
</dbReference>
<dbReference type="GO" id="GO:0042602">
    <property type="term" value="F:riboflavin reductase (NADPH) activity"/>
    <property type="evidence" value="ECO:0007669"/>
    <property type="project" value="TreeGrafter"/>
</dbReference>
<evidence type="ECO:0000313" key="4">
    <source>
        <dbReference type="Proteomes" id="UP000481288"/>
    </source>
</evidence>
<dbReference type="InterPro" id="IPR036291">
    <property type="entry name" value="NAD(P)-bd_dom_sf"/>
</dbReference>
<name>A0A7D8YKW4_9HELO</name>
<organism evidence="3 4">
    <name type="scientific">Lachnellula cervina</name>
    <dbReference type="NCBI Taxonomy" id="1316786"/>
    <lineage>
        <taxon>Eukaryota</taxon>
        <taxon>Fungi</taxon>
        <taxon>Dikarya</taxon>
        <taxon>Ascomycota</taxon>
        <taxon>Pezizomycotina</taxon>
        <taxon>Leotiomycetes</taxon>
        <taxon>Helotiales</taxon>
        <taxon>Lachnaceae</taxon>
        <taxon>Lachnellula</taxon>
    </lineage>
</organism>
<comment type="similarity">
    <text evidence="1">Belongs to the avfA family.</text>
</comment>
<dbReference type="EMBL" id="QGMG01001212">
    <property type="protein sequence ID" value="TVY50272.1"/>
    <property type="molecule type" value="Genomic_DNA"/>
</dbReference>
<keyword evidence="4" id="KW-1185">Reference proteome</keyword>
<dbReference type="Pfam" id="PF13460">
    <property type="entry name" value="NAD_binding_10"/>
    <property type="match status" value="1"/>
</dbReference>
<evidence type="ECO:0000256" key="1">
    <source>
        <dbReference type="ARBA" id="ARBA00038376"/>
    </source>
</evidence>
<evidence type="ECO:0000259" key="2">
    <source>
        <dbReference type="Pfam" id="PF13460"/>
    </source>
</evidence>
<accession>A0A7D8YKW4</accession>
<dbReference type="OrthoDB" id="419598at2759"/>
<dbReference type="SUPFAM" id="SSF51735">
    <property type="entry name" value="NAD(P)-binding Rossmann-fold domains"/>
    <property type="match status" value="1"/>
</dbReference>
<gene>
    <name evidence="3" type="primary">BLVRB</name>
    <name evidence="3" type="ORF">LCER1_G008916</name>
</gene>
<reference evidence="3 4" key="1">
    <citation type="submission" date="2018-05" db="EMBL/GenBank/DDBJ databases">
        <title>Whole genome sequencing for identification of molecular markers to develop diagnostic detection tools for the regulated plant pathogen Lachnellula willkommii.</title>
        <authorList>
            <person name="Giroux E."/>
            <person name="Bilodeau G."/>
        </authorList>
    </citation>
    <scope>NUCLEOTIDE SEQUENCE [LARGE SCALE GENOMIC DNA]</scope>
    <source>
        <strain evidence="3 4">CBS 625.97</strain>
    </source>
</reference>
<dbReference type="InterPro" id="IPR051606">
    <property type="entry name" value="Polyketide_Oxido-like"/>
</dbReference>
<dbReference type="PANTHER" id="PTHR43355:SF2">
    <property type="entry name" value="FLAVIN REDUCTASE (NADPH)"/>
    <property type="match status" value="1"/>
</dbReference>
<dbReference type="PANTHER" id="PTHR43355">
    <property type="entry name" value="FLAVIN REDUCTASE (NADPH)"/>
    <property type="match status" value="1"/>
</dbReference>
<dbReference type="InterPro" id="IPR016040">
    <property type="entry name" value="NAD(P)-bd_dom"/>
</dbReference>
<dbReference type="AlphaFoldDB" id="A0A7D8YKW4"/>
<dbReference type="Gene3D" id="3.40.50.720">
    <property type="entry name" value="NAD(P)-binding Rossmann-like Domain"/>
    <property type="match status" value="1"/>
</dbReference>
<comment type="caution">
    <text evidence="3">The sequence shown here is derived from an EMBL/GenBank/DDBJ whole genome shotgun (WGS) entry which is preliminary data.</text>
</comment>
<evidence type="ECO:0000313" key="3">
    <source>
        <dbReference type="EMBL" id="TVY50272.1"/>
    </source>
</evidence>
<feature type="domain" description="NAD(P)-binding" evidence="2">
    <location>
        <begin position="7"/>
        <end position="208"/>
    </location>
</feature>